<dbReference type="RefSeq" id="WP_064595004.1">
    <property type="nucleotide sequence ID" value="NZ_LYRP01000001.1"/>
</dbReference>
<dbReference type="Proteomes" id="UP000078225">
    <property type="component" value="Unassembled WGS sequence"/>
</dbReference>
<reference evidence="2" key="1">
    <citation type="submission" date="2016-05" db="EMBL/GenBank/DDBJ databases">
        <authorList>
            <person name="Behera P."/>
            <person name="Vaishampayan P."/>
            <person name="Singh N."/>
            <person name="Raina V."/>
            <person name="Suar M."/>
            <person name="Pattnaik A."/>
            <person name="Rastogi G."/>
        </authorList>
    </citation>
    <scope>NUCLEOTIDE SEQUENCE [LARGE SCALE GENOMIC DNA]</scope>
    <source>
        <strain evidence="2">MP23</strain>
    </source>
</reference>
<keyword evidence="1" id="KW-0132">Cell division</keyword>
<gene>
    <name evidence="1" type="ORF">A9B99_04515</name>
</gene>
<dbReference type="STRING" id="1691903.A9B99_04515"/>
<keyword evidence="1" id="KW-0131">Cell cycle</keyword>
<dbReference type="EMBL" id="LYRP01000001">
    <property type="protein sequence ID" value="OAT78960.1"/>
    <property type="molecule type" value="Genomic_DNA"/>
</dbReference>
<proteinExistence type="predicted"/>
<sequence>MGTDTVTRLGKPTLHLVCGKIASGKSTLSAKLGNAPGTIIVSEDQWLAALYADALYSVADYVQCSLKLKGAMKPHLVSLLKAGLSVVLDFPANTRTNREWMMSIIKESGASHRLHFLRVSDEVCKARLRARNEEGTHDFAATDQQFEVITSYFSAPAPDEGFDVIEYK</sequence>
<dbReference type="GO" id="GO:0051301">
    <property type="term" value="P:cell division"/>
    <property type="evidence" value="ECO:0007669"/>
    <property type="project" value="UniProtKB-KW"/>
</dbReference>
<dbReference type="AlphaFoldDB" id="A0A1B7L9M6"/>
<dbReference type="InterPro" id="IPR027417">
    <property type="entry name" value="P-loop_NTPase"/>
</dbReference>
<organism evidence="1 2">
    <name type="scientific">Mangrovibacter phragmitis</name>
    <dbReference type="NCBI Taxonomy" id="1691903"/>
    <lineage>
        <taxon>Bacteria</taxon>
        <taxon>Pseudomonadati</taxon>
        <taxon>Pseudomonadota</taxon>
        <taxon>Gammaproteobacteria</taxon>
        <taxon>Enterobacterales</taxon>
        <taxon>Enterobacteriaceae</taxon>
        <taxon>Mangrovibacter</taxon>
    </lineage>
</organism>
<name>A0A1B7L9M6_9ENTR</name>
<protein>
    <submittedName>
        <fullName evidence="1">Cell division protein ZipA</fullName>
    </submittedName>
</protein>
<comment type="caution">
    <text evidence="1">The sequence shown here is derived from an EMBL/GenBank/DDBJ whole genome shotgun (WGS) entry which is preliminary data.</text>
</comment>
<dbReference type="Gene3D" id="3.40.50.300">
    <property type="entry name" value="P-loop containing nucleotide triphosphate hydrolases"/>
    <property type="match status" value="1"/>
</dbReference>
<dbReference type="SUPFAM" id="SSF52540">
    <property type="entry name" value="P-loop containing nucleoside triphosphate hydrolases"/>
    <property type="match status" value="1"/>
</dbReference>
<accession>A0A1B7L9M6</accession>
<dbReference type="Pfam" id="PF13671">
    <property type="entry name" value="AAA_33"/>
    <property type="match status" value="1"/>
</dbReference>
<keyword evidence="2" id="KW-1185">Reference proteome</keyword>
<evidence type="ECO:0000313" key="2">
    <source>
        <dbReference type="Proteomes" id="UP000078225"/>
    </source>
</evidence>
<dbReference type="OrthoDB" id="531205at2"/>
<evidence type="ECO:0000313" key="1">
    <source>
        <dbReference type="EMBL" id="OAT78960.1"/>
    </source>
</evidence>